<dbReference type="RefSeq" id="XP_022401133.1">
    <property type="nucleotide sequence ID" value="XM_022546645.1"/>
</dbReference>
<evidence type="ECO:0000313" key="3">
    <source>
        <dbReference type="Proteomes" id="UP000184300"/>
    </source>
</evidence>
<evidence type="ECO:0000256" key="1">
    <source>
        <dbReference type="SAM" id="SignalP"/>
    </source>
</evidence>
<dbReference type="AlphaFoldDB" id="A0A1L9VKL5"/>
<dbReference type="Proteomes" id="UP000184300">
    <property type="component" value="Unassembled WGS sequence"/>
</dbReference>
<protein>
    <recommendedName>
        <fullName evidence="4">Ricin B lectin domain-containing protein</fullName>
    </recommendedName>
</protein>
<dbReference type="OrthoDB" id="5289641at2759"/>
<dbReference type="PANTHER" id="PTHR39697">
    <property type="entry name" value="RICIN B LECTIN DOMAIN-CONTAINING PROTEIN-RELATED"/>
    <property type="match status" value="1"/>
</dbReference>
<proteinExistence type="predicted"/>
<dbReference type="PANTHER" id="PTHR39697:SF2">
    <property type="entry name" value="CYANOVIRIN-N DOMAIN-CONTAINING PROTEIN"/>
    <property type="match status" value="1"/>
</dbReference>
<name>A0A1L9VKL5_ASPGL</name>
<sequence length="201" mass="22726">MRLVAICLLLCVLLPRTTVWKTLRSYTMLPTTDREECNALAYPKTLEKAALSNSLTVPAQDKPTLKATTPPWPGQSFIIRDPKTNLVIALNNGNLGLSSQRTKGYSEGIHWYIVENNEMWLGFYNSISGAYIGHNNRNQFIATARWHDAWEYFCAREHPDGGYLLLVKHWGGFLPMKVGEKNDLVVDVGRNGGTAWEFIRV</sequence>
<feature type="signal peptide" evidence="1">
    <location>
        <begin position="1"/>
        <end position="19"/>
    </location>
</feature>
<keyword evidence="3" id="KW-1185">Reference proteome</keyword>
<feature type="chain" id="PRO_5012589500" description="Ricin B lectin domain-containing protein" evidence="1">
    <location>
        <begin position="20"/>
        <end position="201"/>
    </location>
</feature>
<dbReference type="VEuPathDB" id="FungiDB:ASPGLDRAFT_47317"/>
<evidence type="ECO:0008006" key="4">
    <source>
        <dbReference type="Google" id="ProtNLM"/>
    </source>
</evidence>
<evidence type="ECO:0000313" key="2">
    <source>
        <dbReference type="EMBL" id="OJJ84435.1"/>
    </source>
</evidence>
<gene>
    <name evidence="2" type="ORF">ASPGLDRAFT_47317</name>
</gene>
<reference evidence="3" key="1">
    <citation type="journal article" date="2017" name="Genome Biol.">
        <title>Comparative genomics reveals high biological diversity and specific adaptations in the industrially and medically important fungal genus Aspergillus.</title>
        <authorList>
            <person name="de Vries R.P."/>
            <person name="Riley R."/>
            <person name="Wiebenga A."/>
            <person name="Aguilar-Osorio G."/>
            <person name="Amillis S."/>
            <person name="Uchima C.A."/>
            <person name="Anderluh G."/>
            <person name="Asadollahi M."/>
            <person name="Askin M."/>
            <person name="Barry K."/>
            <person name="Battaglia E."/>
            <person name="Bayram O."/>
            <person name="Benocci T."/>
            <person name="Braus-Stromeyer S.A."/>
            <person name="Caldana C."/>
            <person name="Canovas D."/>
            <person name="Cerqueira G.C."/>
            <person name="Chen F."/>
            <person name="Chen W."/>
            <person name="Choi C."/>
            <person name="Clum A."/>
            <person name="Dos Santos R.A."/>
            <person name="Damasio A.R."/>
            <person name="Diallinas G."/>
            <person name="Emri T."/>
            <person name="Fekete E."/>
            <person name="Flipphi M."/>
            <person name="Freyberg S."/>
            <person name="Gallo A."/>
            <person name="Gournas C."/>
            <person name="Habgood R."/>
            <person name="Hainaut M."/>
            <person name="Harispe M.L."/>
            <person name="Henrissat B."/>
            <person name="Hilden K.S."/>
            <person name="Hope R."/>
            <person name="Hossain A."/>
            <person name="Karabika E."/>
            <person name="Karaffa L."/>
            <person name="Karanyi Z."/>
            <person name="Krasevec N."/>
            <person name="Kuo A."/>
            <person name="Kusch H."/>
            <person name="LaButti K."/>
            <person name="Lagendijk E.L."/>
            <person name="Lapidus A."/>
            <person name="Levasseur A."/>
            <person name="Lindquist E."/>
            <person name="Lipzen A."/>
            <person name="Logrieco A.F."/>
            <person name="MacCabe A."/>
            <person name="Maekelae M.R."/>
            <person name="Malavazi I."/>
            <person name="Melin P."/>
            <person name="Meyer V."/>
            <person name="Mielnichuk N."/>
            <person name="Miskei M."/>
            <person name="Molnar A.P."/>
            <person name="Mule G."/>
            <person name="Ngan C.Y."/>
            <person name="Orejas M."/>
            <person name="Orosz E."/>
            <person name="Ouedraogo J.P."/>
            <person name="Overkamp K.M."/>
            <person name="Park H.-S."/>
            <person name="Perrone G."/>
            <person name="Piumi F."/>
            <person name="Punt P.J."/>
            <person name="Ram A.F."/>
            <person name="Ramon A."/>
            <person name="Rauscher S."/>
            <person name="Record E."/>
            <person name="Riano-Pachon D.M."/>
            <person name="Robert V."/>
            <person name="Roehrig J."/>
            <person name="Ruller R."/>
            <person name="Salamov A."/>
            <person name="Salih N.S."/>
            <person name="Samson R.A."/>
            <person name="Sandor E."/>
            <person name="Sanguinetti M."/>
            <person name="Schuetze T."/>
            <person name="Sepcic K."/>
            <person name="Shelest E."/>
            <person name="Sherlock G."/>
            <person name="Sophianopoulou V."/>
            <person name="Squina F.M."/>
            <person name="Sun H."/>
            <person name="Susca A."/>
            <person name="Todd R.B."/>
            <person name="Tsang A."/>
            <person name="Unkles S.E."/>
            <person name="van de Wiele N."/>
            <person name="van Rossen-Uffink D."/>
            <person name="Oliveira J.V."/>
            <person name="Vesth T.C."/>
            <person name="Visser J."/>
            <person name="Yu J.-H."/>
            <person name="Zhou M."/>
            <person name="Andersen M.R."/>
            <person name="Archer D.B."/>
            <person name="Baker S.E."/>
            <person name="Benoit I."/>
            <person name="Brakhage A.A."/>
            <person name="Braus G.H."/>
            <person name="Fischer R."/>
            <person name="Frisvad J.C."/>
            <person name="Goldman G.H."/>
            <person name="Houbraken J."/>
            <person name="Oakley B."/>
            <person name="Pocsi I."/>
            <person name="Scazzocchio C."/>
            <person name="Seiboth B."/>
            <person name="vanKuyk P.A."/>
            <person name="Wortman J."/>
            <person name="Dyer P.S."/>
            <person name="Grigoriev I.V."/>
        </authorList>
    </citation>
    <scope>NUCLEOTIDE SEQUENCE [LARGE SCALE GENOMIC DNA]</scope>
    <source>
        <strain evidence="3">CBS 516.65</strain>
    </source>
</reference>
<dbReference type="GeneID" id="34462906"/>
<organism evidence="2 3">
    <name type="scientific">Aspergillus glaucus CBS 516.65</name>
    <dbReference type="NCBI Taxonomy" id="1160497"/>
    <lineage>
        <taxon>Eukaryota</taxon>
        <taxon>Fungi</taxon>
        <taxon>Dikarya</taxon>
        <taxon>Ascomycota</taxon>
        <taxon>Pezizomycotina</taxon>
        <taxon>Eurotiomycetes</taxon>
        <taxon>Eurotiomycetidae</taxon>
        <taxon>Eurotiales</taxon>
        <taxon>Aspergillaceae</taxon>
        <taxon>Aspergillus</taxon>
        <taxon>Aspergillus subgen. Aspergillus</taxon>
    </lineage>
</organism>
<keyword evidence="1" id="KW-0732">Signal</keyword>
<dbReference type="EMBL" id="KV878897">
    <property type="protein sequence ID" value="OJJ84435.1"/>
    <property type="molecule type" value="Genomic_DNA"/>
</dbReference>
<accession>A0A1L9VKL5</accession>